<keyword evidence="1" id="KW-0812">Transmembrane</keyword>
<comment type="caution">
    <text evidence="2">The sequence shown here is derived from an EMBL/GenBank/DDBJ whole genome shotgun (WGS) entry which is preliminary data.</text>
</comment>
<evidence type="ECO:0000313" key="2">
    <source>
        <dbReference type="EMBL" id="PTQ52036.1"/>
    </source>
</evidence>
<evidence type="ECO:0000313" key="3">
    <source>
        <dbReference type="Proteomes" id="UP000244016"/>
    </source>
</evidence>
<dbReference type="PANTHER" id="PTHR36443">
    <property type="entry name" value="BSR5223 PROTEIN"/>
    <property type="match status" value="1"/>
</dbReference>
<proteinExistence type="predicted"/>
<evidence type="ECO:0008006" key="4">
    <source>
        <dbReference type="Google" id="ProtNLM"/>
    </source>
</evidence>
<gene>
    <name evidence="2" type="ORF">BLITH_1003</name>
</gene>
<evidence type="ECO:0000256" key="1">
    <source>
        <dbReference type="SAM" id="Phobius"/>
    </source>
</evidence>
<protein>
    <recommendedName>
        <fullName evidence="4">DUF2905 family protein</fullName>
    </recommendedName>
</protein>
<name>A0A2T5G768_9BACL</name>
<dbReference type="PANTHER" id="PTHR36443:SF1">
    <property type="entry name" value="BSR5223 PROTEIN"/>
    <property type="match status" value="1"/>
</dbReference>
<accession>A0A2T5G768</accession>
<feature type="transmembrane region" description="Helical" evidence="1">
    <location>
        <begin position="12"/>
        <end position="30"/>
    </location>
</feature>
<reference evidence="2 3" key="1">
    <citation type="submission" date="2017-08" db="EMBL/GenBank/DDBJ databases">
        <title>Burning lignite coal seam in the remote Altai Mountains harbors a hydrogen-driven thermophilic microbial community.</title>
        <authorList>
            <person name="Kadnikov V.V."/>
            <person name="Mardanov A.V."/>
            <person name="Ivasenko D."/>
            <person name="Beletsky A.V."/>
            <person name="Karnachuk O.V."/>
            <person name="Ravin N.V."/>
        </authorList>
    </citation>
    <scope>NUCLEOTIDE SEQUENCE [LARGE SCALE GENOMIC DNA]</scope>
    <source>
        <strain evidence="2">AL31</strain>
    </source>
</reference>
<dbReference type="AlphaFoldDB" id="A0A2T5G768"/>
<dbReference type="Pfam" id="PF11146">
    <property type="entry name" value="DUF2905"/>
    <property type="match status" value="1"/>
</dbReference>
<dbReference type="EMBL" id="PEBW01000003">
    <property type="protein sequence ID" value="PTQ52036.1"/>
    <property type="molecule type" value="Genomic_DNA"/>
</dbReference>
<sequence>MSPLLGEIGRILMVAGAVLFLAGAFLSVFGTHLPLGRLPGDIVIRREHTIIYFPLTTSLLVSAALTLLLFLLQFLFRR</sequence>
<keyword evidence="1" id="KW-1133">Transmembrane helix</keyword>
<feature type="transmembrane region" description="Helical" evidence="1">
    <location>
        <begin position="50"/>
        <end position="76"/>
    </location>
</feature>
<keyword evidence="1" id="KW-0472">Membrane</keyword>
<organism evidence="2 3">
    <name type="scientific">Brockia lithotrophica</name>
    <dbReference type="NCBI Taxonomy" id="933949"/>
    <lineage>
        <taxon>Bacteria</taxon>
        <taxon>Bacillati</taxon>
        <taxon>Bacillota</taxon>
        <taxon>Bacilli</taxon>
        <taxon>Bacillales</taxon>
        <taxon>Bacillales Family X. Incertae Sedis</taxon>
        <taxon>Brockia</taxon>
    </lineage>
</organism>
<dbReference type="InterPro" id="IPR021320">
    <property type="entry name" value="DUF2905"/>
</dbReference>
<dbReference type="Proteomes" id="UP000244016">
    <property type="component" value="Unassembled WGS sequence"/>
</dbReference>